<dbReference type="GO" id="GO:0019867">
    <property type="term" value="C:outer membrane"/>
    <property type="evidence" value="ECO:0007669"/>
    <property type="project" value="InterPro"/>
</dbReference>
<comment type="caution">
    <text evidence="7">The sequence shown here is derived from an EMBL/GenBank/DDBJ whole genome shotgun (WGS) entry which is preliminary data.</text>
</comment>
<dbReference type="Pfam" id="PF01103">
    <property type="entry name" value="Omp85"/>
    <property type="match status" value="1"/>
</dbReference>
<evidence type="ECO:0000313" key="7">
    <source>
        <dbReference type="EMBL" id="GGZ20789.1"/>
    </source>
</evidence>
<keyword evidence="4" id="KW-0472">Membrane</keyword>
<evidence type="ECO:0000256" key="4">
    <source>
        <dbReference type="ARBA" id="ARBA00023136"/>
    </source>
</evidence>
<dbReference type="PANTHER" id="PTHR12815:SF18">
    <property type="entry name" value="SORTING AND ASSEMBLY MACHINERY COMPONENT 50 HOMOLOG"/>
    <property type="match status" value="1"/>
</dbReference>
<keyword evidence="8" id="KW-1185">Reference proteome</keyword>
<dbReference type="InterPro" id="IPR000184">
    <property type="entry name" value="Bac_surfAg_D15"/>
</dbReference>
<sequence>MRNFYRSAIGIIFLLFGLGQGGHAQVSADSIAESKPRIHDQLFNTLDDVLNWMSTDSWSFIPAVSYSPETSLGLGMGAIKVFRNSKSISQNLRPSSMPITFLYTLEKQAILEADVDLWRNYNKDYFYARLEMAKYPLKFYGIGNDLPSSNEEDYASRYLLFKFNYLRLVLPHLYFGPQLDFRTDNVYQKEEGGLLDSGDIPGSDKPLVAGLGLKVSHDTRSDIFQPRRGALRQFSWMSYQSFWGSDYTYNKYELDLRQYVPVGTASVLAFQAFGSVVDGLAPFQQLSLLGGSKRMRGYYEGRYREQTSMIYQGEYRFPVYRDLGMVLFGNTGQVESGLNQFSWDGFHAAFGFGFRYKLLDEGVNIRIDFGFGNQSAFYFGLNEVY</sequence>
<reference evidence="7" key="1">
    <citation type="journal article" date="2014" name="Int. J. Syst. Evol. Microbiol.">
        <title>Complete genome sequence of Corynebacterium casei LMG S-19264T (=DSM 44701T), isolated from a smear-ripened cheese.</title>
        <authorList>
            <consortium name="US DOE Joint Genome Institute (JGI-PGF)"/>
            <person name="Walter F."/>
            <person name="Albersmeier A."/>
            <person name="Kalinowski J."/>
            <person name="Ruckert C."/>
        </authorList>
    </citation>
    <scope>NUCLEOTIDE SEQUENCE</scope>
    <source>
        <strain evidence="7">KCTC 12368</strain>
    </source>
</reference>
<dbReference type="PANTHER" id="PTHR12815">
    <property type="entry name" value="SORTING AND ASSEMBLY MACHINERY SAMM50 PROTEIN FAMILY MEMBER"/>
    <property type="match status" value="1"/>
</dbReference>
<reference evidence="7" key="2">
    <citation type="submission" date="2020-09" db="EMBL/GenBank/DDBJ databases">
        <authorList>
            <person name="Sun Q."/>
            <person name="Kim S."/>
        </authorList>
    </citation>
    <scope>NUCLEOTIDE SEQUENCE</scope>
    <source>
        <strain evidence="7">KCTC 12368</strain>
    </source>
</reference>
<gene>
    <name evidence="7" type="ORF">GCM10007049_11730</name>
</gene>
<feature type="chain" id="PRO_5036765815" evidence="5">
    <location>
        <begin position="25"/>
        <end position="385"/>
    </location>
</feature>
<evidence type="ECO:0000256" key="3">
    <source>
        <dbReference type="ARBA" id="ARBA00022692"/>
    </source>
</evidence>
<feature type="domain" description="Bacterial surface antigen (D15)" evidence="6">
    <location>
        <begin position="205"/>
        <end position="381"/>
    </location>
</feature>
<evidence type="ECO:0000256" key="1">
    <source>
        <dbReference type="ARBA" id="ARBA00004370"/>
    </source>
</evidence>
<dbReference type="EMBL" id="BMWX01000002">
    <property type="protein sequence ID" value="GGZ20789.1"/>
    <property type="molecule type" value="Genomic_DNA"/>
</dbReference>
<dbReference type="Gene3D" id="2.40.160.50">
    <property type="entry name" value="membrane protein fhac: a member of the omp85/tpsb transporter family"/>
    <property type="match status" value="1"/>
</dbReference>
<dbReference type="RefSeq" id="WP_018472289.1">
    <property type="nucleotide sequence ID" value="NZ_BMWX01000002.1"/>
</dbReference>
<evidence type="ECO:0000313" key="8">
    <source>
        <dbReference type="Proteomes" id="UP000619457"/>
    </source>
</evidence>
<evidence type="ECO:0000256" key="2">
    <source>
        <dbReference type="ARBA" id="ARBA00022452"/>
    </source>
</evidence>
<evidence type="ECO:0000259" key="6">
    <source>
        <dbReference type="Pfam" id="PF01103"/>
    </source>
</evidence>
<keyword evidence="2" id="KW-1134">Transmembrane beta strand</keyword>
<name>A0A918ULP0_9BACT</name>
<keyword evidence="5" id="KW-0732">Signal</keyword>
<comment type="subcellular location">
    <subcellularLocation>
        <location evidence="1">Membrane</location>
    </subcellularLocation>
</comment>
<feature type="signal peptide" evidence="5">
    <location>
        <begin position="1"/>
        <end position="24"/>
    </location>
</feature>
<keyword evidence="3" id="KW-0812">Transmembrane</keyword>
<dbReference type="InterPro" id="IPR039910">
    <property type="entry name" value="D15-like"/>
</dbReference>
<dbReference type="AlphaFoldDB" id="A0A918ULP0"/>
<dbReference type="Proteomes" id="UP000619457">
    <property type="component" value="Unassembled WGS sequence"/>
</dbReference>
<accession>A0A918ULP0</accession>
<organism evidence="7 8">
    <name type="scientific">Echinicola pacifica</name>
    <dbReference type="NCBI Taxonomy" id="346377"/>
    <lineage>
        <taxon>Bacteria</taxon>
        <taxon>Pseudomonadati</taxon>
        <taxon>Bacteroidota</taxon>
        <taxon>Cytophagia</taxon>
        <taxon>Cytophagales</taxon>
        <taxon>Cyclobacteriaceae</taxon>
        <taxon>Echinicola</taxon>
    </lineage>
</organism>
<proteinExistence type="predicted"/>
<protein>
    <submittedName>
        <fullName evidence="7">Membrane protein</fullName>
    </submittedName>
</protein>
<evidence type="ECO:0000256" key="5">
    <source>
        <dbReference type="SAM" id="SignalP"/>
    </source>
</evidence>